<proteinExistence type="inferred from homology"/>
<feature type="region of interest" description="Disordered" evidence="2">
    <location>
        <begin position="124"/>
        <end position="161"/>
    </location>
</feature>
<reference evidence="4 5" key="1">
    <citation type="journal article" date="2012" name="Genome Biol.">
        <title>The genome of the polar eukaryotic microalga coccomyxa subellipsoidea reveals traits of cold adaptation.</title>
        <authorList>
            <person name="Blanc G."/>
            <person name="Agarkova I."/>
            <person name="Grimwood J."/>
            <person name="Kuo A."/>
            <person name="Brueggeman A."/>
            <person name="Dunigan D."/>
            <person name="Gurnon J."/>
            <person name="Ladunga I."/>
            <person name="Lindquist E."/>
            <person name="Lucas S."/>
            <person name="Pangilinan J."/>
            <person name="Proschold T."/>
            <person name="Salamov A."/>
            <person name="Schmutz J."/>
            <person name="Weeks D."/>
            <person name="Yamada T."/>
            <person name="Claverie J.M."/>
            <person name="Grigoriev I."/>
            <person name="Van Etten J."/>
            <person name="Lomsadze A."/>
            <person name="Borodovsky M."/>
        </authorList>
    </citation>
    <scope>NUCLEOTIDE SEQUENCE [LARGE SCALE GENOMIC DNA]</scope>
    <source>
        <strain evidence="4 5">C-169</strain>
    </source>
</reference>
<feature type="region of interest" description="Disordered" evidence="2">
    <location>
        <begin position="378"/>
        <end position="424"/>
    </location>
</feature>
<feature type="compositionally biased region" description="Polar residues" evidence="2">
    <location>
        <begin position="392"/>
        <end position="404"/>
    </location>
</feature>
<feature type="compositionally biased region" description="Low complexity" evidence="2">
    <location>
        <begin position="866"/>
        <end position="898"/>
    </location>
</feature>
<dbReference type="eggNOG" id="KOG2154">
    <property type="taxonomic scope" value="Eukaryota"/>
</dbReference>
<evidence type="ECO:0000313" key="5">
    <source>
        <dbReference type="Proteomes" id="UP000007264"/>
    </source>
</evidence>
<feature type="region of interest" description="Disordered" evidence="2">
    <location>
        <begin position="799"/>
        <end position="937"/>
    </location>
</feature>
<dbReference type="KEGG" id="csl:COCSUDRAFT_66266"/>
<dbReference type="PANTHER" id="PTHR12455">
    <property type="entry name" value="NUCLEOLAR COMPLEX PROTEIN 4"/>
    <property type="match status" value="1"/>
</dbReference>
<dbReference type="EMBL" id="AGSI01000008">
    <property type="protein sequence ID" value="EIE23323.1"/>
    <property type="molecule type" value="Genomic_DNA"/>
</dbReference>
<sequence length="960" mass="103181">MEGVRGYADSGKFNIALYGRVVEALLGTNASADALSYLITAFLPYSDVRFYTLRSVAKLAEDSASGMATTMEDTEDGETALAQRLLLGNIAGPSHKVAALDLARSAYDVLANIHPGAEVDAQHSWSGADAAAAKGQSENAQKRRKRKRLEGEEGTVNGGNGAKPVKWASHVLQRRAWSKAWLALLRLPLPQDILKKARILFFQDAMCLGRVVLVKMHGDIMPHLTNPHLLTDFLSATLDIGGLHGILALHGIFTLVTKHGLEYPNFYRRLYNLLTPAALMAKQRVRFFQLADVFLSSGMVPAYTAAAFAKRFARLALMSSPAGAMIAIAFVHNLLRRHPSCNVLLHKPQSPAAAPAATSAAQAASGAAASVNGTAEAISQNGHANGGFESAPNGQPDASVQRVSSALERESGQDPYEFGEEDPAESRAIESSLWELDSLRNHYCPQVAAFAAVLDKDLTDRRKTAEVDLGPLLTGSYSSLVNTELARRLKQVPVAFYPAKLTGLIDVAKVEGSFQMDIPGTVSDQAAAPSAAAGADLAAAPGLVAGHLLADNGEQLPGYPADPQAAAAPGQVAAAPAGAQGDAKADLLFVQQATMAQLVFDDPDTATDHARLLLHGVSPSTTWFTDKPIRRAGAFETAYFASSDTFDENGIWLGAPNAALTGTHDGQPYVVIVTLYNPTYDNQTHILQYHASLMINETEKNMRLAGGAVSFQANHAVDELGALRYVSSGQDAFTLHNAALFIDDYLGAYPNGICLSSFVSCPSYYGFYRRGWWGGGYGPGFSNYIGIRRLCPKCWEKRRADDSDDEVPPPPQQTPSPSPPPSKDWDKQNDWKKDNNKWSPSPKQEWKSDQSWSPSPNWSPSPSWSPSPKQDWSPSPAWSPSPKQDWSPSPQQQWSPSPSARPPRPQPIAAAAVESLAFPSPEPVQPQPASEHGGRLSLHGMLTGRRQVLLSEVRILVGAG</sequence>
<dbReference type="GeneID" id="17041311"/>
<dbReference type="InterPro" id="IPR005612">
    <property type="entry name" value="CCAAT-binding_factor"/>
</dbReference>
<dbReference type="PANTHER" id="PTHR12455:SF0">
    <property type="entry name" value="NUCLEOLAR COMPLEX PROTEIN 4 HOMOLOG"/>
    <property type="match status" value="1"/>
</dbReference>
<dbReference type="Proteomes" id="UP000007264">
    <property type="component" value="Unassembled WGS sequence"/>
</dbReference>
<evidence type="ECO:0000259" key="3">
    <source>
        <dbReference type="Pfam" id="PF03914"/>
    </source>
</evidence>
<dbReference type="GO" id="GO:0030692">
    <property type="term" value="C:Noc4p-Nop14p complex"/>
    <property type="evidence" value="ECO:0007669"/>
    <property type="project" value="TreeGrafter"/>
</dbReference>
<dbReference type="Pfam" id="PF03914">
    <property type="entry name" value="CBF"/>
    <property type="match status" value="1"/>
</dbReference>
<name>I0YY54_COCSC</name>
<feature type="domain" description="CCAAT-binding factor" evidence="3">
    <location>
        <begin position="246"/>
        <end position="451"/>
    </location>
</feature>
<comment type="caution">
    <text evidence="4">The sequence shown here is derived from an EMBL/GenBank/DDBJ whole genome shotgun (WGS) entry which is preliminary data.</text>
</comment>
<dbReference type="RefSeq" id="XP_005647867.1">
    <property type="nucleotide sequence ID" value="XM_005647810.1"/>
</dbReference>
<evidence type="ECO:0000313" key="4">
    <source>
        <dbReference type="EMBL" id="EIE23323.1"/>
    </source>
</evidence>
<feature type="compositionally biased region" description="Basic and acidic residues" evidence="2">
    <location>
        <begin position="823"/>
        <end position="836"/>
    </location>
</feature>
<keyword evidence="5" id="KW-1185">Reference proteome</keyword>
<evidence type="ECO:0000256" key="1">
    <source>
        <dbReference type="ARBA" id="ARBA00007797"/>
    </source>
</evidence>
<accession>I0YY54</accession>
<feature type="compositionally biased region" description="Pro residues" evidence="2">
    <location>
        <begin position="808"/>
        <end position="822"/>
    </location>
</feature>
<dbReference type="GO" id="GO:0032040">
    <property type="term" value="C:small-subunit processome"/>
    <property type="evidence" value="ECO:0007669"/>
    <property type="project" value="TreeGrafter"/>
</dbReference>
<dbReference type="STRING" id="574566.I0YY54"/>
<protein>
    <submittedName>
        <fullName evidence="4">CBF-domain-containing protein</fullName>
    </submittedName>
</protein>
<gene>
    <name evidence="4" type="ORF">COCSUDRAFT_66266</name>
</gene>
<dbReference type="OrthoDB" id="10263185at2759"/>
<comment type="similarity">
    <text evidence="1">Belongs to the CBF/MAK21 family.</text>
</comment>
<dbReference type="AlphaFoldDB" id="I0YY54"/>
<dbReference type="GO" id="GO:0042254">
    <property type="term" value="P:ribosome biogenesis"/>
    <property type="evidence" value="ECO:0007669"/>
    <property type="project" value="InterPro"/>
</dbReference>
<organism evidence="4 5">
    <name type="scientific">Coccomyxa subellipsoidea (strain C-169)</name>
    <name type="common">Green microalga</name>
    <dbReference type="NCBI Taxonomy" id="574566"/>
    <lineage>
        <taxon>Eukaryota</taxon>
        <taxon>Viridiplantae</taxon>
        <taxon>Chlorophyta</taxon>
        <taxon>core chlorophytes</taxon>
        <taxon>Trebouxiophyceae</taxon>
        <taxon>Trebouxiophyceae incertae sedis</taxon>
        <taxon>Coccomyxaceae</taxon>
        <taxon>Coccomyxa</taxon>
        <taxon>Coccomyxa subellipsoidea</taxon>
    </lineage>
</organism>
<dbReference type="InterPro" id="IPR027193">
    <property type="entry name" value="Noc4"/>
</dbReference>
<evidence type="ECO:0000256" key="2">
    <source>
        <dbReference type="SAM" id="MobiDB-lite"/>
    </source>
</evidence>